<dbReference type="GeneID" id="54303608"/>
<evidence type="ECO:0000313" key="3">
    <source>
        <dbReference type="Proteomes" id="UP000799438"/>
    </source>
</evidence>
<reference evidence="2" key="1">
    <citation type="journal article" date="2020" name="Stud. Mycol.">
        <title>101 Dothideomycetes genomes: a test case for predicting lifestyles and emergence of pathogens.</title>
        <authorList>
            <person name="Haridas S."/>
            <person name="Albert R."/>
            <person name="Binder M."/>
            <person name="Bloem J."/>
            <person name="Labutti K."/>
            <person name="Salamov A."/>
            <person name="Andreopoulos B."/>
            <person name="Baker S."/>
            <person name="Barry K."/>
            <person name="Bills G."/>
            <person name="Bluhm B."/>
            <person name="Cannon C."/>
            <person name="Castanera R."/>
            <person name="Culley D."/>
            <person name="Daum C."/>
            <person name="Ezra D."/>
            <person name="Gonzalez J."/>
            <person name="Henrissat B."/>
            <person name="Kuo A."/>
            <person name="Liang C."/>
            <person name="Lipzen A."/>
            <person name="Lutzoni F."/>
            <person name="Magnuson J."/>
            <person name="Mondo S."/>
            <person name="Nolan M."/>
            <person name="Ohm R."/>
            <person name="Pangilinan J."/>
            <person name="Park H.-J."/>
            <person name="Ramirez L."/>
            <person name="Alfaro M."/>
            <person name="Sun H."/>
            <person name="Tritt A."/>
            <person name="Yoshinaga Y."/>
            <person name="Zwiers L.-H."/>
            <person name="Turgeon B."/>
            <person name="Goodwin S."/>
            <person name="Spatafora J."/>
            <person name="Crous P."/>
            <person name="Grigoriev I."/>
        </authorList>
    </citation>
    <scope>NUCLEOTIDE SEQUENCE</scope>
    <source>
        <strain evidence="2">CBS 121167</strain>
    </source>
</reference>
<organism evidence="2 3">
    <name type="scientific">Aplosporella prunicola CBS 121167</name>
    <dbReference type="NCBI Taxonomy" id="1176127"/>
    <lineage>
        <taxon>Eukaryota</taxon>
        <taxon>Fungi</taxon>
        <taxon>Dikarya</taxon>
        <taxon>Ascomycota</taxon>
        <taxon>Pezizomycotina</taxon>
        <taxon>Dothideomycetes</taxon>
        <taxon>Dothideomycetes incertae sedis</taxon>
        <taxon>Botryosphaeriales</taxon>
        <taxon>Aplosporellaceae</taxon>
        <taxon>Aplosporella</taxon>
    </lineage>
</organism>
<evidence type="ECO:0000256" key="1">
    <source>
        <dbReference type="SAM" id="MobiDB-lite"/>
    </source>
</evidence>
<feature type="compositionally biased region" description="Polar residues" evidence="1">
    <location>
        <begin position="112"/>
        <end position="121"/>
    </location>
</feature>
<sequence length="171" mass="18370">MTPLTSRVSGTQLPASIGFNEAEGFRCTSYARYDLRLVVAPYLSKLESAKDNGVAAAAARQESGDAMRLKRSLESFAARRPAPLETWADRNFAIETLLRCKKMSMLIAGNAPTGSNPQQESPKAMRAITVRSRGSRSPVPEGPGSGLLENPSGLLVNLGPMGTWFGSDRRA</sequence>
<feature type="region of interest" description="Disordered" evidence="1">
    <location>
        <begin position="110"/>
        <end position="151"/>
    </location>
</feature>
<keyword evidence="3" id="KW-1185">Reference proteome</keyword>
<dbReference type="AlphaFoldDB" id="A0A6A6BHC4"/>
<proteinExistence type="predicted"/>
<dbReference type="EMBL" id="ML995481">
    <property type="protein sequence ID" value="KAF2143549.1"/>
    <property type="molecule type" value="Genomic_DNA"/>
</dbReference>
<evidence type="ECO:0000313" key="2">
    <source>
        <dbReference type="EMBL" id="KAF2143549.1"/>
    </source>
</evidence>
<accession>A0A6A6BHC4</accession>
<gene>
    <name evidence="2" type="ORF">K452DRAFT_357217</name>
</gene>
<dbReference type="Proteomes" id="UP000799438">
    <property type="component" value="Unassembled WGS sequence"/>
</dbReference>
<dbReference type="RefSeq" id="XP_033399261.1">
    <property type="nucleotide sequence ID" value="XM_033546102.1"/>
</dbReference>
<name>A0A6A6BHC4_9PEZI</name>
<protein>
    <submittedName>
        <fullName evidence="2">Uncharacterized protein</fullName>
    </submittedName>
</protein>